<feature type="region of interest" description="Disordered" evidence="6">
    <location>
        <begin position="134"/>
        <end position="207"/>
    </location>
</feature>
<evidence type="ECO:0000256" key="2">
    <source>
        <dbReference type="ARBA" id="ARBA00009285"/>
    </source>
</evidence>
<evidence type="ECO:0000256" key="3">
    <source>
        <dbReference type="ARBA" id="ARBA00022448"/>
    </source>
</evidence>
<dbReference type="InterPro" id="IPR032675">
    <property type="entry name" value="LRR_dom_sf"/>
</dbReference>
<name>A0A2A4J5M5_HELVI</name>
<feature type="compositionally biased region" description="Low complexity" evidence="6">
    <location>
        <begin position="332"/>
        <end position="341"/>
    </location>
</feature>
<proteinExistence type="inferred from homology"/>
<dbReference type="InterPro" id="IPR001611">
    <property type="entry name" value="Leu-rich_rpt"/>
</dbReference>
<dbReference type="SUPFAM" id="SSF54427">
    <property type="entry name" value="NTF2-like"/>
    <property type="match status" value="1"/>
</dbReference>
<dbReference type="GO" id="GO:0005634">
    <property type="term" value="C:nucleus"/>
    <property type="evidence" value="ECO:0007669"/>
    <property type="project" value="UniProtKB-SubCell"/>
</dbReference>
<evidence type="ECO:0000259" key="7">
    <source>
        <dbReference type="PROSITE" id="PS50177"/>
    </source>
</evidence>
<dbReference type="Gene3D" id="3.80.10.10">
    <property type="entry name" value="Ribonuclease Inhibitor"/>
    <property type="match status" value="1"/>
</dbReference>
<dbReference type="Pfam" id="PF24048">
    <property type="entry name" value="LRR_NXF1-5"/>
    <property type="match status" value="1"/>
</dbReference>
<feature type="region of interest" description="Disordered" evidence="6">
    <location>
        <begin position="250"/>
        <end position="341"/>
    </location>
</feature>
<feature type="compositionally biased region" description="Polar residues" evidence="6">
    <location>
        <begin position="83"/>
        <end position="96"/>
    </location>
</feature>
<evidence type="ECO:0000256" key="5">
    <source>
        <dbReference type="ARBA" id="ARBA00023242"/>
    </source>
</evidence>
<feature type="compositionally biased region" description="Polar residues" evidence="6">
    <location>
        <begin position="136"/>
        <end position="153"/>
    </location>
</feature>
<feature type="compositionally biased region" description="Polar residues" evidence="6">
    <location>
        <begin position="168"/>
        <end position="178"/>
    </location>
</feature>
<dbReference type="PROSITE" id="PS51450">
    <property type="entry name" value="LRR"/>
    <property type="match status" value="2"/>
</dbReference>
<dbReference type="InterPro" id="IPR032710">
    <property type="entry name" value="NTF2-like_dom_sf"/>
</dbReference>
<dbReference type="SUPFAM" id="SSF52058">
    <property type="entry name" value="L domain-like"/>
    <property type="match status" value="1"/>
</dbReference>
<dbReference type="InterPro" id="IPR057125">
    <property type="entry name" value="NXF1/2/3/5-like_LRR"/>
</dbReference>
<dbReference type="PANTHER" id="PTHR10662:SF22">
    <property type="entry name" value="NUCLEAR RNA EXPORT FACTOR 1"/>
    <property type="match status" value="1"/>
</dbReference>
<feature type="region of interest" description="Disordered" evidence="6">
    <location>
        <begin position="1"/>
        <end position="106"/>
    </location>
</feature>
<feature type="compositionally biased region" description="Polar residues" evidence="6">
    <location>
        <begin position="250"/>
        <end position="320"/>
    </location>
</feature>
<dbReference type="PANTHER" id="PTHR10662">
    <property type="entry name" value="NUCLEAR RNA EXPORT FACTOR"/>
    <property type="match status" value="1"/>
</dbReference>
<evidence type="ECO:0000256" key="1">
    <source>
        <dbReference type="ARBA" id="ARBA00004123"/>
    </source>
</evidence>
<reference evidence="8" key="1">
    <citation type="submission" date="2017-09" db="EMBL/GenBank/DDBJ databases">
        <title>Contemporary evolution of a Lepidopteran species, Heliothis virescens, in response to modern agricultural practices.</title>
        <authorList>
            <person name="Fritz M.L."/>
            <person name="Deyonke A.M."/>
            <person name="Papanicolaou A."/>
            <person name="Micinski S."/>
            <person name="Westbrook J."/>
            <person name="Gould F."/>
        </authorList>
    </citation>
    <scope>NUCLEOTIDE SEQUENCE [LARGE SCALE GENOMIC DNA]</scope>
    <source>
        <strain evidence="8">HvINT-</strain>
        <tissue evidence="8">Whole body</tissue>
    </source>
</reference>
<evidence type="ECO:0000256" key="4">
    <source>
        <dbReference type="ARBA" id="ARBA00022816"/>
    </source>
</evidence>
<gene>
    <name evidence="8" type="ORF">B5V51_6470</name>
</gene>
<dbReference type="InterPro" id="IPR018222">
    <property type="entry name" value="Nuclear_transport_factor_2_euk"/>
</dbReference>
<comment type="caution">
    <text evidence="8">The sequence shown here is derived from an EMBL/GenBank/DDBJ whole genome shotgun (WGS) entry which is preliminary data.</text>
</comment>
<comment type="similarity">
    <text evidence="2">Belongs to the NXF family.</text>
</comment>
<accession>A0A2A4J5M5</accession>
<keyword evidence="5" id="KW-0539">Nucleus</keyword>
<dbReference type="Gene3D" id="3.10.450.50">
    <property type="match status" value="1"/>
</dbReference>
<keyword evidence="3" id="KW-0813">Transport</keyword>
<dbReference type="GO" id="GO:0003723">
    <property type="term" value="F:RNA binding"/>
    <property type="evidence" value="ECO:0007669"/>
    <property type="project" value="TreeGrafter"/>
</dbReference>
<feature type="compositionally biased region" description="Low complexity" evidence="6">
    <location>
        <begin position="14"/>
        <end position="34"/>
    </location>
</feature>
<dbReference type="STRING" id="7102.A0A2A4J5M5"/>
<dbReference type="InterPro" id="IPR002075">
    <property type="entry name" value="NTF2_dom"/>
</dbReference>
<evidence type="ECO:0000256" key="6">
    <source>
        <dbReference type="SAM" id="MobiDB-lite"/>
    </source>
</evidence>
<sequence length="871" mass="98437">MDFAEDIKIPDVVPTKPATPAAAKPAQKGGKNPAVWPKKKKNKGINKKRQTFWVKTKFGQGNSPAPGPSDDNKKQEESKESPAPTQSNVTPATTTPGLVKGFTIPKVDSTKQPKKITLKTKKILQQEMVRQRLNWIKNSNPTNPVNVPGTSDVPQEMVPNPTDPGTIAPQTAPVQPTSILGPVPSPVQIMGTPQVQQVPPPRSNAGSFFNIAVTQSQTTPKPSRPADIYAYKYNNYPKGIPKSFLIKPENAQQVNADSPIWPSQNYYQNMNPGQPTLAQQQAQGNVGEPTNTDTSPIFVQTENQPDVQQPYSPSDIYSETNANAESEEPESPEQNQGNQNQKRLSAFHRLGPVAQPKKPKLTINLTLNKEQPVREVVNETDDDPDRYTPVHLRQDIITSTDPTVVQYLPNWPWRKNVGIRKSATARSSRSAMILEQEQMEEAYEKSNHFIQITVKGYPSTWTKENVLDAILDSVKGYNLIPCFVEFEQHQCKFLTLRSRSALIVLHKTGFYIHKDGVELTITVSVPNLTLNQIDFIPRIVLRKRVAMGYADKKLDLKAFTLQNDISHFIYFPLNCLSNQIAFVQLQSVIEWEYLAELDLSDNRLTTISGLELHTMTPRLKHLNLANNYLEKINLLLSCRNLPLKTVRLEGNPLCHDYIDPEHYIKVIKLMFPAVEEIDGVKIHRRGELPEHKQNYCPNEASEIAEKFLETYFPLLDSSSENRSLIQGMYEDDATLTITYCYKLRYGPIYRCFRNLFLYARFLDEGETDSVVGAMAITKLINRWPQTEHDPFTFTVDVLYHTETTTILRISGILKLTAESLADDEHLLAFTRTVVLYSEEGDEYKIHNEMVYWEEPSAAAARAAFRVNTVRN</sequence>
<dbReference type="Pfam" id="PF22602">
    <property type="entry name" value="NXF_NTF2"/>
    <property type="match status" value="1"/>
</dbReference>
<keyword evidence="4" id="KW-0509">mRNA transport</keyword>
<dbReference type="PROSITE" id="PS50177">
    <property type="entry name" value="NTF2_DOMAIN"/>
    <property type="match status" value="1"/>
</dbReference>
<feature type="domain" description="NTF2" evidence="7">
    <location>
        <begin position="703"/>
        <end position="852"/>
    </location>
</feature>
<protein>
    <recommendedName>
        <fullName evidence="7">NTF2 domain-containing protein</fullName>
    </recommendedName>
</protein>
<feature type="compositionally biased region" description="Basic residues" evidence="6">
    <location>
        <begin position="37"/>
        <end position="50"/>
    </location>
</feature>
<organism evidence="8">
    <name type="scientific">Heliothis virescens</name>
    <name type="common">Tobacco budworm moth</name>
    <dbReference type="NCBI Taxonomy" id="7102"/>
    <lineage>
        <taxon>Eukaryota</taxon>
        <taxon>Metazoa</taxon>
        <taxon>Ecdysozoa</taxon>
        <taxon>Arthropoda</taxon>
        <taxon>Hexapoda</taxon>
        <taxon>Insecta</taxon>
        <taxon>Pterygota</taxon>
        <taxon>Neoptera</taxon>
        <taxon>Endopterygota</taxon>
        <taxon>Lepidoptera</taxon>
        <taxon>Glossata</taxon>
        <taxon>Ditrysia</taxon>
        <taxon>Noctuoidea</taxon>
        <taxon>Noctuidae</taxon>
        <taxon>Heliothinae</taxon>
        <taxon>Heliothis</taxon>
    </lineage>
</organism>
<comment type="subcellular location">
    <subcellularLocation>
        <location evidence="1">Nucleus</location>
    </subcellularLocation>
</comment>
<dbReference type="InterPro" id="IPR030217">
    <property type="entry name" value="NXF_fam"/>
</dbReference>
<feature type="compositionally biased region" description="Basic and acidic residues" evidence="6">
    <location>
        <begin position="70"/>
        <end position="80"/>
    </location>
</feature>
<dbReference type="EMBL" id="NWSH01002879">
    <property type="protein sequence ID" value="PCG67385.1"/>
    <property type="molecule type" value="Genomic_DNA"/>
</dbReference>
<dbReference type="GO" id="GO:0016973">
    <property type="term" value="P:poly(A)+ mRNA export from nucleus"/>
    <property type="evidence" value="ECO:0007669"/>
    <property type="project" value="TreeGrafter"/>
</dbReference>
<evidence type="ECO:0000313" key="8">
    <source>
        <dbReference type="EMBL" id="PCG67385.1"/>
    </source>
</evidence>
<dbReference type="AlphaFoldDB" id="A0A2A4J5M5"/>